<dbReference type="PANTHER" id="PTHR12788">
    <property type="entry name" value="PROTEIN-TYROSINE SULFOTRANSFERASE 2"/>
    <property type="match status" value="1"/>
</dbReference>
<comment type="caution">
    <text evidence="8">The sequence shown here is derived from an EMBL/GenBank/DDBJ whole genome shotgun (WGS) entry which is preliminary data.</text>
</comment>
<dbReference type="PANTHER" id="PTHR12788:SF10">
    <property type="entry name" value="PROTEIN-TYROSINE SULFOTRANSFERASE"/>
    <property type="match status" value="1"/>
</dbReference>
<dbReference type="GO" id="GO:0005794">
    <property type="term" value="C:Golgi apparatus"/>
    <property type="evidence" value="ECO:0007669"/>
    <property type="project" value="TreeGrafter"/>
</dbReference>
<evidence type="ECO:0000256" key="3">
    <source>
        <dbReference type="ARBA" id="ARBA00022679"/>
    </source>
</evidence>
<dbReference type="OrthoDB" id="545675at2759"/>
<dbReference type="Proteomes" id="UP000440578">
    <property type="component" value="Unassembled WGS sequence"/>
</dbReference>
<dbReference type="AlphaFoldDB" id="A0A6A4W9D1"/>
<evidence type="ECO:0000256" key="5">
    <source>
        <dbReference type="RuleBase" id="RU365018"/>
    </source>
</evidence>
<accession>A0A6A4W9D1</accession>
<evidence type="ECO:0000313" key="9">
    <source>
        <dbReference type="Proteomes" id="UP000440578"/>
    </source>
</evidence>
<feature type="region of interest" description="Disordered" evidence="6">
    <location>
        <begin position="217"/>
        <end position="255"/>
    </location>
</feature>
<dbReference type="GO" id="GO:0008476">
    <property type="term" value="F:protein-tyrosine sulfotransferase activity"/>
    <property type="evidence" value="ECO:0007669"/>
    <property type="project" value="UniProtKB-EC"/>
</dbReference>
<organism evidence="8 9">
    <name type="scientific">Amphibalanus amphitrite</name>
    <name type="common">Striped barnacle</name>
    <name type="synonym">Balanus amphitrite</name>
    <dbReference type="NCBI Taxonomy" id="1232801"/>
    <lineage>
        <taxon>Eukaryota</taxon>
        <taxon>Metazoa</taxon>
        <taxon>Ecdysozoa</taxon>
        <taxon>Arthropoda</taxon>
        <taxon>Crustacea</taxon>
        <taxon>Multicrustacea</taxon>
        <taxon>Cirripedia</taxon>
        <taxon>Thoracica</taxon>
        <taxon>Thoracicalcarea</taxon>
        <taxon>Balanomorpha</taxon>
        <taxon>Balanoidea</taxon>
        <taxon>Balanidae</taxon>
        <taxon>Amphibalaninae</taxon>
        <taxon>Amphibalanus</taxon>
    </lineage>
</organism>
<gene>
    <name evidence="8" type="primary">TPST2</name>
    <name evidence="8" type="ORF">FJT64_002958</name>
</gene>
<dbReference type="InterPro" id="IPR026634">
    <property type="entry name" value="TPST-like"/>
</dbReference>
<reference evidence="8 9" key="1">
    <citation type="submission" date="2019-07" db="EMBL/GenBank/DDBJ databases">
        <title>Draft genome assembly of a fouling barnacle, Amphibalanus amphitrite (Darwin, 1854): The first reference genome for Thecostraca.</title>
        <authorList>
            <person name="Kim W."/>
        </authorList>
    </citation>
    <scope>NUCLEOTIDE SEQUENCE [LARGE SCALE GENOMIC DNA]</scope>
    <source>
        <strain evidence="8">SNU_AA5</strain>
        <tissue evidence="8">Soma without cirri and trophi</tissue>
    </source>
</reference>
<keyword evidence="9" id="KW-1185">Reference proteome</keyword>
<feature type="chain" id="PRO_5025570029" description="Protein-tyrosine sulfotransferase" evidence="7">
    <location>
        <begin position="33"/>
        <end position="255"/>
    </location>
</feature>
<dbReference type="InterPro" id="IPR027417">
    <property type="entry name" value="P-loop_NTPase"/>
</dbReference>
<evidence type="ECO:0000256" key="7">
    <source>
        <dbReference type="SAM" id="SignalP"/>
    </source>
</evidence>
<name>A0A6A4W9D1_AMPAM</name>
<comment type="catalytic activity">
    <reaction evidence="4 5">
        <text>L-tyrosyl-[protein] + 3'-phosphoadenylyl sulfate = O-sulfo-L-tyrosine-[protein] + adenosine 3',5'-bisphosphate + H(+)</text>
        <dbReference type="Rhea" id="RHEA:16801"/>
        <dbReference type="Rhea" id="RHEA-COMP:10136"/>
        <dbReference type="Rhea" id="RHEA-COMP:11688"/>
        <dbReference type="ChEBI" id="CHEBI:15378"/>
        <dbReference type="ChEBI" id="CHEBI:46858"/>
        <dbReference type="ChEBI" id="CHEBI:58339"/>
        <dbReference type="ChEBI" id="CHEBI:58343"/>
        <dbReference type="ChEBI" id="CHEBI:65286"/>
        <dbReference type="EC" id="2.8.2.20"/>
    </reaction>
</comment>
<keyword evidence="3 5" id="KW-0808">Transferase</keyword>
<evidence type="ECO:0000256" key="1">
    <source>
        <dbReference type="ARBA" id="ARBA00009988"/>
    </source>
</evidence>
<dbReference type="Pfam" id="PF13469">
    <property type="entry name" value="Sulfotransfer_3"/>
    <property type="match status" value="1"/>
</dbReference>
<evidence type="ECO:0000256" key="6">
    <source>
        <dbReference type="SAM" id="MobiDB-lite"/>
    </source>
</evidence>
<feature type="signal peptide" evidence="7">
    <location>
        <begin position="1"/>
        <end position="32"/>
    </location>
</feature>
<evidence type="ECO:0000256" key="2">
    <source>
        <dbReference type="ARBA" id="ARBA00013262"/>
    </source>
</evidence>
<dbReference type="Gene3D" id="3.40.50.300">
    <property type="entry name" value="P-loop containing nucleotide triphosphate hydrolases"/>
    <property type="match status" value="2"/>
</dbReference>
<proteinExistence type="inferred from homology"/>
<dbReference type="SUPFAM" id="SSF52540">
    <property type="entry name" value="P-loop containing nucleoside triphosphate hydrolases"/>
    <property type="match status" value="1"/>
</dbReference>
<comment type="function">
    <text evidence="5">Catalyzes the O-sulfation of tyrosine residues within acidic motifs of polypeptides, using 3'-phosphoadenylyl sulfate (PAPS) as cosubstrate.</text>
</comment>
<feature type="compositionally biased region" description="Acidic residues" evidence="6">
    <location>
        <begin position="239"/>
        <end position="255"/>
    </location>
</feature>
<evidence type="ECO:0000313" key="8">
    <source>
        <dbReference type="EMBL" id="KAF0302643.1"/>
    </source>
</evidence>
<dbReference type="EC" id="2.8.2.20" evidence="2 5"/>
<comment type="similarity">
    <text evidence="1 5">Belongs to the protein sulfotransferase family.</text>
</comment>
<keyword evidence="7" id="KW-0732">Signal</keyword>
<sequence>MARSARRVVLVLCGVVLTVLVLLQLTSRSALPCTTIPGGRTSGVPLKEVRMAGVGPVDRNMPLIFIGGVPRSGTTLARAMLDAHPIVRCGEETRVIPRILSLRSHWKKSAKETLRLNEAGLTDQVTITGFDLTSPRQCLRRWNTVVDTMDQQCEELGDQWCLRVPYELLVLEPRRVEKSSDQVVRPVNTDALTKWVGWYAEDVVRDMAQLAPMLETLGYDPEANPPNYRQLQTDRGHEFDEDQDGDEEDAEEEGS</sequence>
<evidence type="ECO:0000256" key="4">
    <source>
        <dbReference type="ARBA" id="ARBA00048460"/>
    </source>
</evidence>
<dbReference type="EMBL" id="VIIS01001036">
    <property type="protein sequence ID" value="KAF0302643.1"/>
    <property type="molecule type" value="Genomic_DNA"/>
</dbReference>
<protein>
    <recommendedName>
        <fullName evidence="2 5">Protein-tyrosine sulfotransferase</fullName>
        <ecNumber evidence="2 5">2.8.2.20</ecNumber>
    </recommendedName>
</protein>